<feature type="compositionally biased region" description="Polar residues" evidence="1">
    <location>
        <begin position="35"/>
        <end position="46"/>
    </location>
</feature>
<name>A0ABC9FXL5_9POAL</name>
<reference evidence="3" key="1">
    <citation type="submission" date="2024-06" db="EMBL/GenBank/DDBJ databases">
        <authorList>
            <person name="Ryan C."/>
        </authorList>
    </citation>
    <scope>NUCLEOTIDE SEQUENCE [LARGE SCALE GENOMIC DNA]</scope>
</reference>
<protein>
    <submittedName>
        <fullName evidence="2">Uncharacterized protein</fullName>
    </submittedName>
</protein>
<sequence length="410" mass="45553">MGLSRRFLNLIVESRIPGVKSLRCIDLTRQHFFNNTTPQPLNGNGSESEEGPQDATSWAPAADAGNLKNTHTTAGASALKMGRIWLPSPSFNFRATTSSVEEDKQMHCFPIGDRRVICADQSGSCFLVDAERRRVVTMPHLHKPKSAPLPLFVPSADPDDHNDGGGILFVMESAPEPEEGCSAQLSHQFEAFVYRKPVSIYYHKSWHCHPLPPPPFVCDRKCRENLPKISSYAVVSGGSHVCISVEGAGSYFLDTASYTWSHERAWTLPFRGKVEYVPELKLWFGFSAKDQSLAAADLTDTDSQPQLVSPWKEFNPHEEWQVSQDPQVVNLGLGRFCIARFFHNRTLNRDCKDEPNEQNCAVLTGVEVVPSRVPEANGNGGNGKVDLHMITHKSRRYMSNGSDGVINTVF</sequence>
<feature type="region of interest" description="Disordered" evidence="1">
    <location>
        <begin position="35"/>
        <end position="69"/>
    </location>
</feature>
<accession>A0ABC9FXL5</accession>
<dbReference type="Pfam" id="PF07893">
    <property type="entry name" value="DUF1668"/>
    <property type="match status" value="1"/>
</dbReference>
<dbReference type="PANTHER" id="PTHR33085">
    <property type="entry name" value="OS12G0113100 PROTEIN-RELATED"/>
    <property type="match status" value="1"/>
</dbReference>
<evidence type="ECO:0000313" key="2">
    <source>
        <dbReference type="EMBL" id="CAL5083946.1"/>
    </source>
</evidence>
<dbReference type="InterPro" id="IPR012871">
    <property type="entry name" value="DUF1668_ORYSA"/>
</dbReference>
<organism evidence="2 3">
    <name type="scientific">Urochloa decumbens</name>
    <dbReference type="NCBI Taxonomy" id="240449"/>
    <lineage>
        <taxon>Eukaryota</taxon>
        <taxon>Viridiplantae</taxon>
        <taxon>Streptophyta</taxon>
        <taxon>Embryophyta</taxon>
        <taxon>Tracheophyta</taxon>
        <taxon>Spermatophyta</taxon>
        <taxon>Magnoliopsida</taxon>
        <taxon>Liliopsida</taxon>
        <taxon>Poales</taxon>
        <taxon>Poaceae</taxon>
        <taxon>PACMAD clade</taxon>
        <taxon>Panicoideae</taxon>
        <taxon>Panicodae</taxon>
        <taxon>Paniceae</taxon>
        <taxon>Melinidinae</taxon>
        <taxon>Urochloa</taxon>
    </lineage>
</organism>
<dbReference type="EMBL" id="OZ075117">
    <property type="protein sequence ID" value="CAL5083946.1"/>
    <property type="molecule type" value="Genomic_DNA"/>
</dbReference>
<proteinExistence type="predicted"/>
<dbReference type="AlphaFoldDB" id="A0ABC9FXL5"/>
<dbReference type="Proteomes" id="UP001497457">
    <property type="component" value="Chromosome 7b"/>
</dbReference>
<evidence type="ECO:0000313" key="3">
    <source>
        <dbReference type="Proteomes" id="UP001497457"/>
    </source>
</evidence>
<evidence type="ECO:0000256" key="1">
    <source>
        <dbReference type="SAM" id="MobiDB-lite"/>
    </source>
</evidence>
<keyword evidence="3" id="KW-1185">Reference proteome</keyword>
<reference evidence="2 3" key="2">
    <citation type="submission" date="2024-10" db="EMBL/GenBank/DDBJ databases">
        <authorList>
            <person name="Ryan C."/>
        </authorList>
    </citation>
    <scope>NUCLEOTIDE SEQUENCE [LARGE SCALE GENOMIC DNA]</scope>
</reference>
<gene>
    <name evidence="2" type="ORF">URODEC1_LOCUS110242</name>
</gene>